<evidence type="ECO:0000313" key="1">
    <source>
        <dbReference type="EMBL" id="KIL69026.1"/>
    </source>
</evidence>
<protein>
    <submittedName>
        <fullName evidence="1">Uncharacterized protein</fullName>
    </submittedName>
</protein>
<evidence type="ECO:0000313" key="2">
    <source>
        <dbReference type="Proteomes" id="UP000054549"/>
    </source>
</evidence>
<dbReference type="InParanoid" id="A0A0C2XHW0"/>
<sequence>MDSQLTYDPETCAWYIAPATRTLVKRGKVIDALTPHEHTRQVQSEAVMKIKPLYQIRQYMRHIYTPLT</sequence>
<accession>A0A0C2XHW0</accession>
<gene>
    <name evidence="1" type="ORF">M378DRAFT_157260</name>
</gene>
<dbReference type="Proteomes" id="UP000054549">
    <property type="component" value="Unassembled WGS sequence"/>
</dbReference>
<keyword evidence="2" id="KW-1185">Reference proteome</keyword>
<proteinExistence type="predicted"/>
<organism evidence="1 2">
    <name type="scientific">Amanita muscaria (strain Koide BX008)</name>
    <dbReference type="NCBI Taxonomy" id="946122"/>
    <lineage>
        <taxon>Eukaryota</taxon>
        <taxon>Fungi</taxon>
        <taxon>Dikarya</taxon>
        <taxon>Basidiomycota</taxon>
        <taxon>Agaricomycotina</taxon>
        <taxon>Agaricomycetes</taxon>
        <taxon>Agaricomycetidae</taxon>
        <taxon>Agaricales</taxon>
        <taxon>Pluteineae</taxon>
        <taxon>Amanitaceae</taxon>
        <taxon>Amanita</taxon>
    </lineage>
</organism>
<name>A0A0C2XHW0_AMAMK</name>
<reference evidence="1 2" key="1">
    <citation type="submission" date="2014-04" db="EMBL/GenBank/DDBJ databases">
        <title>Evolutionary Origins and Diversification of the Mycorrhizal Mutualists.</title>
        <authorList>
            <consortium name="DOE Joint Genome Institute"/>
            <consortium name="Mycorrhizal Genomics Consortium"/>
            <person name="Kohler A."/>
            <person name="Kuo A."/>
            <person name="Nagy L.G."/>
            <person name="Floudas D."/>
            <person name="Copeland A."/>
            <person name="Barry K.W."/>
            <person name="Cichocki N."/>
            <person name="Veneault-Fourrey C."/>
            <person name="LaButti K."/>
            <person name="Lindquist E.A."/>
            <person name="Lipzen A."/>
            <person name="Lundell T."/>
            <person name="Morin E."/>
            <person name="Murat C."/>
            <person name="Riley R."/>
            <person name="Ohm R."/>
            <person name="Sun H."/>
            <person name="Tunlid A."/>
            <person name="Henrissat B."/>
            <person name="Grigoriev I.V."/>
            <person name="Hibbett D.S."/>
            <person name="Martin F."/>
        </authorList>
    </citation>
    <scope>NUCLEOTIDE SEQUENCE [LARGE SCALE GENOMIC DNA]</scope>
    <source>
        <strain evidence="1 2">Koide BX008</strain>
    </source>
</reference>
<dbReference type="AlphaFoldDB" id="A0A0C2XHW0"/>
<dbReference type="EMBL" id="KN818226">
    <property type="protein sequence ID" value="KIL69026.1"/>
    <property type="molecule type" value="Genomic_DNA"/>
</dbReference>
<dbReference type="HOGENOM" id="CLU_2800804_0_0_1"/>
<feature type="non-terminal residue" evidence="1">
    <location>
        <position position="68"/>
    </location>
</feature>